<organism evidence="2 3">
    <name type="scientific">Paralvinella palmiformis</name>
    <dbReference type="NCBI Taxonomy" id="53620"/>
    <lineage>
        <taxon>Eukaryota</taxon>
        <taxon>Metazoa</taxon>
        <taxon>Spiralia</taxon>
        <taxon>Lophotrochozoa</taxon>
        <taxon>Annelida</taxon>
        <taxon>Polychaeta</taxon>
        <taxon>Sedentaria</taxon>
        <taxon>Canalipalpata</taxon>
        <taxon>Terebellida</taxon>
        <taxon>Terebelliformia</taxon>
        <taxon>Alvinellidae</taxon>
        <taxon>Paralvinella</taxon>
    </lineage>
</organism>
<evidence type="ECO:0000313" key="2">
    <source>
        <dbReference type="EMBL" id="KAK2147649.1"/>
    </source>
</evidence>
<gene>
    <name evidence="2" type="ORF">LSH36_543g04008</name>
</gene>
<evidence type="ECO:0000313" key="3">
    <source>
        <dbReference type="Proteomes" id="UP001208570"/>
    </source>
</evidence>
<evidence type="ECO:0000256" key="1">
    <source>
        <dbReference type="SAM" id="MobiDB-lite"/>
    </source>
</evidence>
<feature type="region of interest" description="Disordered" evidence="1">
    <location>
        <begin position="104"/>
        <end position="128"/>
    </location>
</feature>
<sequence>MIIMDTCIRLEPGIARCRDAMMTQAKEDIFDYPGLSLLWAIIRTPDDDGDDLKSVTALNSQPTSQLTARHFAPQRKQQPVVAPPSREAVLQAALAPPSGFLPRKAVNQVVPDPPPRKTSYPGLNMATSTMTRGHRTNRICDNTPRSSWFTLVTVNTFG</sequence>
<accession>A0AAD9J714</accession>
<proteinExistence type="predicted"/>
<name>A0AAD9J714_9ANNE</name>
<protein>
    <submittedName>
        <fullName evidence="2">Uncharacterized protein</fullName>
    </submittedName>
</protein>
<comment type="caution">
    <text evidence="2">The sequence shown here is derived from an EMBL/GenBank/DDBJ whole genome shotgun (WGS) entry which is preliminary data.</text>
</comment>
<keyword evidence="3" id="KW-1185">Reference proteome</keyword>
<dbReference type="Proteomes" id="UP001208570">
    <property type="component" value="Unassembled WGS sequence"/>
</dbReference>
<dbReference type="EMBL" id="JAODUP010000543">
    <property type="protein sequence ID" value="KAK2147649.1"/>
    <property type="molecule type" value="Genomic_DNA"/>
</dbReference>
<dbReference type="AlphaFoldDB" id="A0AAD9J714"/>
<reference evidence="2" key="1">
    <citation type="journal article" date="2023" name="Mol. Biol. Evol.">
        <title>Third-Generation Sequencing Reveals the Adaptive Role of the Epigenome in Three Deep-Sea Polychaetes.</title>
        <authorList>
            <person name="Perez M."/>
            <person name="Aroh O."/>
            <person name="Sun Y."/>
            <person name="Lan Y."/>
            <person name="Juniper S.K."/>
            <person name="Young C.R."/>
            <person name="Angers B."/>
            <person name="Qian P.Y."/>
        </authorList>
    </citation>
    <scope>NUCLEOTIDE SEQUENCE</scope>
    <source>
        <strain evidence="2">P08H-3</strain>
    </source>
</reference>